<evidence type="ECO:0000313" key="2">
    <source>
        <dbReference type="EMBL" id="EEC11106.1"/>
    </source>
</evidence>
<name>B7PWY4_IXOSC</name>
<organism>
    <name type="scientific">Ixodes scapularis</name>
    <name type="common">Black-legged tick</name>
    <name type="synonym">Deer tick</name>
    <dbReference type="NCBI Taxonomy" id="6945"/>
    <lineage>
        <taxon>Eukaryota</taxon>
        <taxon>Metazoa</taxon>
        <taxon>Ecdysozoa</taxon>
        <taxon>Arthropoda</taxon>
        <taxon>Chelicerata</taxon>
        <taxon>Arachnida</taxon>
        <taxon>Acari</taxon>
        <taxon>Parasitiformes</taxon>
        <taxon>Ixodida</taxon>
        <taxon>Ixodoidea</taxon>
        <taxon>Ixodidae</taxon>
        <taxon>Ixodinae</taxon>
        <taxon>Ixodes</taxon>
    </lineage>
</organism>
<evidence type="ECO:0000313" key="4">
    <source>
        <dbReference type="Proteomes" id="UP000001555"/>
    </source>
</evidence>
<dbReference type="Proteomes" id="UP000001555">
    <property type="component" value="Unassembled WGS sequence"/>
</dbReference>
<dbReference type="InParanoid" id="B7PWY4"/>
<dbReference type="VEuPathDB" id="VectorBase:ISCI019602"/>
<keyword evidence="4" id="KW-1185">Reference proteome</keyword>
<dbReference type="EMBL" id="ABJB010087613">
    <property type="status" value="NOT_ANNOTATED_CDS"/>
    <property type="molecule type" value="Genomic_DNA"/>
</dbReference>
<dbReference type="PaxDb" id="6945-B7PWY4"/>
<reference evidence="2 4" key="1">
    <citation type="submission" date="2008-03" db="EMBL/GenBank/DDBJ databases">
        <title>Annotation of Ixodes scapularis.</title>
        <authorList>
            <consortium name="Ixodes scapularis Genome Project Consortium"/>
            <person name="Caler E."/>
            <person name="Hannick L.I."/>
            <person name="Bidwell S."/>
            <person name="Joardar V."/>
            <person name="Thiagarajan M."/>
            <person name="Amedeo P."/>
            <person name="Galinsky K.J."/>
            <person name="Schobel S."/>
            <person name="Inman J."/>
            <person name="Hostetler J."/>
            <person name="Miller J."/>
            <person name="Hammond M."/>
            <person name="Megy K."/>
            <person name="Lawson D."/>
            <person name="Kodira C."/>
            <person name="Sutton G."/>
            <person name="Meyer J."/>
            <person name="Hill C.A."/>
            <person name="Birren B."/>
            <person name="Nene V."/>
            <person name="Collins F."/>
            <person name="Alarcon-Chaidez F."/>
            <person name="Wikel S."/>
            <person name="Strausberg R."/>
        </authorList>
    </citation>
    <scope>NUCLEOTIDE SEQUENCE [LARGE SCALE GENOMIC DNA]</scope>
    <source>
        <strain evidence="4">Wikel</strain>
        <strain evidence="2">Wikel colony</strain>
    </source>
</reference>
<dbReference type="EMBL" id="DS810858">
    <property type="protein sequence ID" value="EEC11106.1"/>
    <property type="molecule type" value="Genomic_DNA"/>
</dbReference>
<dbReference type="HOGENOM" id="CLU_1373608_0_0_1"/>
<dbReference type="EMBL" id="ABJB010928595">
    <property type="status" value="NOT_ANNOTATED_CDS"/>
    <property type="molecule type" value="Genomic_DNA"/>
</dbReference>
<reference evidence="3" key="2">
    <citation type="submission" date="2020-05" db="UniProtKB">
        <authorList>
            <consortium name="EnsemblMetazoa"/>
        </authorList>
    </citation>
    <scope>IDENTIFICATION</scope>
    <source>
        <strain evidence="3">wikel</strain>
    </source>
</reference>
<sequence length="199" mass="20981">MTLPSNDRGISFHLAAFLALTCVLNYSGQVAAAENPADNRGKVLQGSFRPCSSHAECKPGECCIYSLSRGDSCVKLDKACPIVALPQHPHVRFCPPYNSGVFRHSVCTWPSHCPYPQLCCNVAALAEECFGLELPGSSSWTTRDAGLDSGLLEPHASHVIRSMGNPQASPVALCLACGVLLALPLAGSDSNGTEAIANE</sequence>
<proteinExistence type="predicted"/>
<feature type="chain" id="PRO_5014568168" evidence="1">
    <location>
        <begin position="33"/>
        <end position="199"/>
    </location>
</feature>
<protein>
    <submittedName>
        <fullName evidence="2 3">Uncharacterized protein</fullName>
    </submittedName>
</protein>
<evidence type="ECO:0000313" key="3">
    <source>
        <dbReference type="EnsemblMetazoa" id="ISCW019602-PA"/>
    </source>
</evidence>
<keyword evidence="1" id="KW-0732">Signal</keyword>
<accession>B7PWY4</accession>
<feature type="signal peptide" evidence="1">
    <location>
        <begin position="1"/>
        <end position="32"/>
    </location>
</feature>
<dbReference type="EnsemblMetazoa" id="ISCW019602-RA">
    <property type="protein sequence ID" value="ISCW019602-PA"/>
    <property type="gene ID" value="ISCW019602"/>
</dbReference>
<evidence type="ECO:0000256" key="1">
    <source>
        <dbReference type="SAM" id="SignalP"/>
    </source>
</evidence>
<dbReference type="VEuPathDB" id="VectorBase:ISCW019602"/>
<dbReference type="AlphaFoldDB" id="B7PWY4"/>
<gene>
    <name evidence="2" type="ORF">IscW_ISCW019602</name>
</gene>